<comment type="caution">
    <text evidence="2">The sequence shown here is derived from an EMBL/GenBank/DDBJ whole genome shotgun (WGS) entry which is preliminary data.</text>
</comment>
<dbReference type="Gene3D" id="3.40.50.300">
    <property type="entry name" value="P-loop containing nucleotide triphosphate hydrolases"/>
    <property type="match status" value="1"/>
</dbReference>
<evidence type="ECO:0000313" key="3">
    <source>
        <dbReference type="Proteomes" id="UP000295182"/>
    </source>
</evidence>
<reference evidence="2 3" key="1">
    <citation type="submission" date="2019-03" db="EMBL/GenBank/DDBJ databases">
        <title>Genomic Encyclopedia of Type Strains, Phase IV (KMG-IV): sequencing the most valuable type-strain genomes for metagenomic binning, comparative biology and taxonomic classification.</title>
        <authorList>
            <person name="Goeker M."/>
        </authorList>
    </citation>
    <scope>NUCLEOTIDE SEQUENCE [LARGE SCALE GENOMIC DNA]</scope>
    <source>
        <strain evidence="2 3">DSM 1837</strain>
    </source>
</reference>
<name>A0A4R2N564_9BURK</name>
<dbReference type="OrthoDB" id="8950613at2"/>
<evidence type="ECO:0000259" key="1">
    <source>
        <dbReference type="Pfam" id="PF13614"/>
    </source>
</evidence>
<dbReference type="InterPro" id="IPR025669">
    <property type="entry name" value="AAA_dom"/>
</dbReference>
<sequence length="416" mass="46610">MQLETEKSKIRLEALAKTLTDAIELQKKTQQLSLSEVAERARRMTELAQLLRDKMIEPMPKKAAPRFTAGQLAEICGFDRNRLNYLIRKDEALPKGSKKGNSRDFSLEEVYLWVAAVRPPTPRPSEAKAPVLAVSNLKGGSTKTTTTMCLAQGLALKGRKVLIIDLDPQASLTELCGIYADIEVDLDETIGGFFSSYLEDTPMESIKPIIKESYWKNISVVPACTAMLGSDFNFPLISRKRPTKQIWTLLREGLEGVRHDFDYILLDTAPSISYTTVNAIMASDTLIQPLVPDSLDFISSIQFWSLFADLTEMFQEHEGNKGFDMIKVLLTKVNYNSEAALIVKEWAKLSYKDWLLDIEIPASAAASSGALSMNTVYDQMSGNEDASKRTIDRLRQPFNELCSMVDSFYSAKWMTV</sequence>
<dbReference type="CDD" id="cd02042">
    <property type="entry name" value="ParAB_family"/>
    <property type="match status" value="1"/>
</dbReference>
<dbReference type="PANTHER" id="PTHR13696">
    <property type="entry name" value="P-LOOP CONTAINING NUCLEOSIDE TRIPHOSPHATE HYDROLASE"/>
    <property type="match status" value="1"/>
</dbReference>
<accession>A0A4R2N564</accession>
<proteinExistence type="predicted"/>
<keyword evidence="3" id="KW-1185">Reference proteome</keyword>
<dbReference type="Proteomes" id="UP000295182">
    <property type="component" value="Unassembled WGS sequence"/>
</dbReference>
<dbReference type="SUPFAM" id="SSF52540">
    <property type="entry name" value="P-loop containing nucleoside triphosphate hydrolases"/>
    <property type="match status" value="1"/>
</dbReference>
<dbReference type="PANTHER" id="PTHR13696:SF52">
    <property type="entry name" value="PARA FAMILY PROTEIN CT_582"/>
    <property type="match status" value="1"/>
</dbReference>
<gene>
    <name evidence="2" type="ORF">EV674_12218</name>
</gene>
<dbReference type="RefSeq" id="WP_119014412.1">
    <property type="nucleotide sequence ID" value="NZ_QXNC01000035.1"/>
</dbReference>
<dbReference type="InterPro" id="IPR050678">
    <property type="entry name" value="DNA_Partitioning_ATPase"/>
</dbReference>
<evidence type="ECO:0000313" key="2">
    <source>
        <dbReference type="EMBL" id="TCP15947.1"/>
    </source>
</evidence>
<protein>
    <submittedName>
        <fullName evidence="2">Chromosome partitioning protein</fullName>
    </submittedName>
</protein>
<dbReference type="EMBL" id="SLXH01000022">
    <property type="protein sequence ID" value="TCP15947.1"/>
    <property type="molecule type" value="Genomic_DNA"/>
</dbReference>
<feature type="domain" description="AAA" evidence="1">
    <location>
        <begin position="131"/>
        <end position="294"/>
    </location>
</feature>
<dbReference type="AlphaFoldDB" id="A0A4R2N564"/>
<dbReference type="Pfam" id="PF13614">
    <property type="entry name" value="AAA_31"/>
    <property type="match status" value="1"/>
</dbReference>
<organism evidence="2 3">
    <name type="scientific">Simplicispira metamorpha</name>
    <dbReference type="NCBI Taxonomy" id="80881"/>
    <lineage>
        <taxon>Bacteria</taxon>
        <taxon>Pseudomonadati</taxon>
        <taxon>Pseudomonadota</taxon>
        <taxon>Betaproteobacteria</taxon>
        <taxon>Burkholderiales</taxon>
        <taxon>Comamonadaceae</taxon>
        <taxon>Simplicispira</taxon>
    </lineage>
</organism>
<dbReference type="InterPro" id="IPR027417">
    <property type="entry name" value="P-loop_NTPase"/>
</dbReference>